<sequence>MARIGAPPETHYTLPADFAATLGHCVATFGWLEEIIKRTIYALDKARLADDLTERELHAWLSRMSSLADDSMGTLIEQLDAAMRRHPGLPDRDRLTQHLNEIKRQRNLLCHASWRPTDDPARWHPAFVNMKGEIFDHALTVAELEAIGRTTVEIGNRVLGVMRATGIQGHWSGDDDG</sequence>
<protein>
    <submittedName>
        <fullName evidence="1">Uncharacterized protein</fullName>
    </submittedName>
</protein>
<proteinExistence type="predicted"/>
<keyword evidence="2" id="KW-1185">Reference proteome</keyword>
<organism evidence="1 2">
    <name type="scientific">Paracoccus broussonetiae</name>
    <dbReference type="NCBI Taxonomy" id="3075834"/>
    <lineage>
        <taxon>Bacteria</taxon>
        <taxon>Pseudomonadati</taxon>
        <taxon>Pseudomonadota</taxon>
        <taxon>Alphaproteobacteria</taxon>
        <taxon>Rhodobacterales</taxon>
        <taxon>Paracoccaceae</taxon>
        <taxon>Paracoccus</taxon>
    </lineage>
</organism>
<dbReference type="RefSeq" id="WP_311758223.1">
    <property type="nucleotide sequence ID" value="NZ_JAVRQI010000003.1"/>
</dbReference>
<name>A0ABU3EA74_9RHOB</name>
<evidence type="ECO:0000313" key="2">
    <source>
        <dbReference type="Proteomes" id="UP001251085"/>
    </source>
</evidence>
<comment type="caution">
    <text evidence="1">The sequence shown here is derived from an EMBL/GenBank/DDBJ whole genome shotgun (WGS) entry which is preliminary data.</text>
</comment>
<evidence type="ECO:0000313" key="1">
    <source>
        <dbReference type="EMBL" id="MDT1061119.1"/>
    </source>
</evidence>
<dbReference type="Proteomes" id="UP001251085">
    <property type="component" value="Unassembled WGS sequence"/>
</dbReference>
<accession>A0ABU3EA74</accession>
<gene>
    <name evidence="1" type="ORF">RM190_04555</name>
</gene>
<reference evidence="2" key="1">
    <citation type="submission" date="2023-07" db="EMBL/GenBank/DDBJ databases">
        <title>Characterization of two Paracoccaceae strains isolated from Phycosphere and proposal of Xinfangfangia lacusdiani sp. nov.</title>
        <authorList>
            <person name="Deng Y."/>
            <person name="Zhang Y.Q."/>
        </authorList>
    </citation>
    <scope>NUCLEOTIDE SEQUENCE [LARGE SCALE GENOMIC DNA]</scope>
    <source>
        <strain evidence="2">CPCC 101403</strain>
    </source>
</reference>
<dbReference type="EMBL" id="JAVRQI010000003">
    <property type="protein sequence ID" value="MDT1061119.1"/>
    <property type="molecule type" value="Genomic_DNA"/>
</dbReference>